<evidence type="ECO:0000313" key="2">
    <source>
        <dbReference type="EMBL" id="KAF9805702.1"/>
    </source>
</evidence>
<sequence length="89" mass="10048">MTRFPGVVDLRVSIFIFILFVRLQHTARSDTGMLHVAIISPAHHVPSLTIFHRPYSRESSYYVKVSHISFSYINVSGIVYAAQAVVSIQ</sequence>
<evidence type="ECO:0008006" key="4">
    <source>
        <dbReference type="Google" id="ProtNLM"/>
    </source>
</evidence>
<dbReference type="Proteomes" id="UP000639403">
    <property type="component" value="Unassembled WGS sequence"/>
</dbReference>
<dbReference type="AlphaFoldDB" id="A0A8H7NVQ1"/>
<keyword evidence="1" id="KW-0732">Signal</keyword>
<gene>
    <name evidence="2" type="ORF">IEO21_08938</name>
</gene>
<reference evidence="2" key="2">
    <citation type="journal article" name="Front. Microbiol.">
        <title>Degradative Capacity of Two Strains of Rhodonia placenta: From Phenotype to Genotype.</title>
        <authorList>
            <person name="Kolle M."/>
            <person name="Horta M.A.C."/>
            <person name="Nowrousian M."/>
            <person name="Ohm R.A."/>
            <person name="Benz J.P."/>
            <person name="Pilgard A."/>
        </authorList>
    </citation>
    <scope>NUCLEOTIDE SEQUENCE</scope>
    <source>
        <strain evidence="2">FPRL280</strain>
    </source>
</reference>
<evidence type="ECO:0000256" key="1">
    <source>
        <dbReference type="SAM" id="SignalP"/>
    </source>
</evidence>
<proteinExistence type="predicted"/>
<comment type="caution">
    <text evidence="2">The sequence shown here is derived from an EMBL/GenBank/DDBJ whole genome shotgun (WGS) entry which is preliminary data.</text>
</comment>
<protein>
    <recommendedName>
        <fullName evidence="4">Secreted protein</fullName>
    </recommendedName>
</protein>
<name>A0A8H7NVQ1_9APHY</name>
<accession>A0A8H7NVQ1</accession>
<feature type="signal peptide" evidence="1">
    <location>
        <begin position="1"/>
        <end position="29"/>
    </location>
</feature>
<reference evidence="2" key="1">
    <citation type="submission" date="2020-11" db="EMBL/GenBank/DDBJ databases">
        <authorList>
            <person name="Koelle M."/>
            <person name="Horta M.A.C."/>
            <person name="Nowrousian M."/>
            <person name="Ohm R.A."/>
            <person name="Benz P."/>
            <person name="Pilgard A."/>
        </authorList>
    </citation>
    <scope>NUCLEOTIDE SEQUENCE</scope>
    <source>
        <strain evidence="2">FPRL280</strain>
    </source>
</reference>
<dbReference type="EMBL" id="JADOXO010000365">
    <property type="protein sequence ID" value="KAF9805702.1"/>
    <property type="molecule type" value="Genomic_DNA"/>
</dbReference>
<evidence type="ECO:0000313" key="3">
    <source>
        <dbReference type="Proteomes" id="UP000639403"/>
    </source>
</evidence>
<organism evidence="2 3">
    <name type="scientific">Rhodonia placenta</name>
    <dbReference type="NCBI Taxonomy" id="104341"/>
    <lineage>
        <taxon>Eukaryota</taxon>
        <taxon>Fungi</taxon>
        <taxon>Dikarya</taxon>
        <taxon>Basidiomycota</taxon>
        <taxon>Agaricomycotina</taxon>
        <taxon>Agaricomycetes</taxon>
        <taxon>Polyporales</taxon>
        <taxon>Adustoporiaceae</taxon>
        <taxon>Rhodonia</taxon>
    </lineage>
</organism>
<feature type="chain" id="PRO_5034355237" description="Secreted protein" evidence="1">
    <location>
        <begin position="30"/>
        <end position="89"/>
    </location>
</feature>